<reference evidence="3 4" key="1">
    <citation type="submission" date="2019-02" db="EMBL/GenBank/DDBJ databases">
        <title>Deep-cultivation of Planctomycetes and their phenomic and genomic characterization uncovers novel biology.</title>
        <authorList>
            <person name="Wiegand S."/>
            <person name="Jogler M."/>
            <person name="Boedeker C."/>
            <person name="Pinto D."/>
            <person name="Vollmers J."/>
            <person name="Rivas-Marin E."/>
            <person name="Kohn T."/>
            <person name="Peeters S.H."/>
            <person name="Heuer A."/>
            <person name="Rast P."/>
            <person name="Oberbeckmann S."/>
            <person name="Bunk B."/>
            <person name="Jeske O."/>
            <person name="Meyerdierks A."/>
            <person name="Storesund J.E."/>
            <person name="Kallscheuer N."/>
            <person name="Luecker S."/>
            <person name="Lage O.M."/>
            <person name="Pohl T."/>
            <person name="Merkel B.J."/>
            <person name="Hornburger P."/>
            <person name="Mueller R.-W."/>
            <person name="Bruemmer F."/>
            <person name="Labrenz M."/>
            <person name="Spormann A.M."/>
            <person name="Op Den Camp H."/>
            <person name="Overmann J."/>
            <person name="Amann R."/>
            <person name="Jetten M.S.M."/>
            <person name="Mascher T."/>
            <person name="Medema M.H."/>
            <person name="Devos D.P."/>
            <person name="Kaster A.-K."/>
            <person name="Ovreas L."/>
            <person name="Rohde M."/>
            <person name="Galperin M.Y."/>
            <person name="Jogler C."/>
        </authorList>
    </citation>
    <scope>NUCLEOTIDE SEQUENCE [LARGE SCALE GENOMIC DNA]</scope>
    <source>
        <strain evidence="3 4">Q31b</strain>
    </source>
</reference>
<keyword evidence="1" id="KW-0732">Signal</keyword>
<protein>
    <recommendedName>
        <fullName evidence="2">Glycine zipper domain-containing protein</fullName>
    </recommendedName>
</protein>
<dbReference type="InterPro" id="IPR039567">
    <property type="entry name" value="Gly-zipper"/>
</dbReference>
<dbReference type="OrthoDB" id="278442at2"/>
<gene>
    <name evidence="3" type="ORF">Q31b_55970</name>
</gene>
<keyword evidence="4" id="KW-1185">Reference proteome</keyword>
<name>A0A5C6DGC2_9BACT</name>
<accession>A0A5C6DGC2</accession>
<dbReference type="Proteomes" id="UP000315471">
    <property type="component" value="Unassembled WGS sequence"/>
</dbReference>
<evidence type="ECO:0000313" key="4">
    <source>
        <dbReference type="Proteomes" id="UP000315471"/>
    </source>
</evidence>
<dbReference type="RefSeq" id="WP_146602664.1">
    <property type="nucleotide sequence ID" value="NZ_SJPY01000012.1"/>
</dbReference>
<feature type="domain" description="Glycine zipper" evidence="2">
    <location>
        <begin position="40"/>
        <end position="83"/>
    </location>
</feature>
<organism evidence="3 4">
    <name type="scientific">Novipirellula aureliae</name>
    <dbReference type="NCBI Taxonomy" id="2527966"/>
    <lineage>
        <taxon>Bacteria</taxon>
        <taxon>Pseudomonadati</taxon>
        <taxon>Planctomycetota</taxon>
        <taxon>Planctomycetia</taxon>
        <taxon>Pirellulales</taxon>
        <taxon>Pirellulaceae</taxon>
        <taxon>Novipirellula</taxon>
    </lineage>
</organism>
<evidence type="ECO:0000313" key="3">
    <source>
        <dbReference type="EMBL" id="TWU34126.1"/>
    </source>
</evidence>
<sequence length="222" mass="23259" precursor="true">MFANNLPNNAFRCLVIAVCAVTATPSSHAQTGQQRGATLGGLAGAVAGGLIGDHNGEAGAGAAIGGVVGAVTGGLLGNANDKERAYREQQYYKQAQQSAAVATQSAVSVADVANMSRSGLSDSVIVNQINQRGVQQTLSVADIIALHQAGVRETVITAMQQAPTGIQRSAPAAQPIVQQPVIQPAPVYIQERVVVPTYVPHSYYHHRPPYRPSSRSRIKIRF</sequence>
<dbReference type="EMBL" id="SJPY01000012">
    <property type="protein sequence ID" value="TWU34126.1"/>
    <property type="molecule type" value="Genomic_DNA"/>
</dbReference>
<proteinExistence type="predicted"/>
<comment type="caution">
    <text evidence="3">The sequence shown here is derived from an EMBL/GenBank/DDBJ whole genome shotgun (WGS) entry which is preliminary data.</text>
</comment>
<feature type="chain" id="PRO_5022945766" description="Glycine zipper domain-containing protein" evidence="1">
    <location>
        <begin position="30"/>
        <end position="222"/>
    </location>
</feature>
<feature type="signal peptide" evidence="1">
    <location>
        <begin position="1"/>
        <end position="29"/>
    </location>
</feature>
<dbReference type="Pfam" id="PF13488">
    <property type="entry name" value="Gly-zipper_Omp"/>
    <property type="match status" value="1"/>
</dbReference>
<dbReference type="AlphaFoldDB" id="A0A5C6DGC2"/>
<evidence type="ECO:0000256" key="1">
    <source>
        <dbReference type="SAM" id="SignalP"/>
    </source>
</evidence>
<evidence type="ECO:0000259" key="2">
    <source>
        <dbReference type="Pfam" id="PF13488"/>
    </source>
</evidence>